<organism evidence="2 3">
    <name type="scientific">Paxillus rubicundulus Ve08.2h10</name>
    <dbReference type="NCBI Taxonomy" id="930991"/>
    <lineage>
        <taxon>Eukaryota</taxon>
        <taxon>Fungi</taxon>
        <taxon>Dikarya</taxon>
        <taxon>Basidiomycota</taxon>
        <taxon>Agaricomycotina</taxon>
        <taxon>Agaricomycetes</taxon>
        <taxon>Agaricomycetidae</taxon>
        <taxon>Boletales</taxon>
        <taxon>Paxilineae</taxon>
        <taxon>Paxillaceae</taxon>
        <taxon>Paxillus</taxon>
    </lineage>
</organism>
<evidence type="ECO:0000313" key="2">
    <source>
        <dbReference type="EMBL" id="KIK76535.1"/>
    </source>
</evidence>
<feature type="chain" id="PRO_5002209081" evidence="1">
    <location>
        <begin position="23"/>
        <end position="83"/>
    </location>
</feature>
<sequence>MAMSTGCTSKLVMWLIYHPVNCIVLFSDDKSTSCPQGEPSGRTKQKICPVIAEVIFKDYTDWGQAFNTYPAKFAKVIQDLLGT</sequence>
<reference evidence="3" key="2">
    <citation type="submission" date="2015-01" db="EMBL/GenBank/DDBJ databases">
        <title>Evolutionary Origins and Diversification of the Mycorrhizal Mutualists.</title>
        <authorList>
            <consortium name="DOE Joint Genome Institute"/>
            <consortium name="Mycorrhizal Genomics Consortium"/>
            <person name="Kohler A."/>
            <person name="Kuo A."/>
            <person name="Nagy L.G."/>
            <person name="Floudas D."/>
            <person name="Copeland A."/>
            <person name="Barry K.W."/>
            <person name="Cichocki N."/>
            <person name="Veneault-Fourrey C."/>
            <person name="LaButti K."/>
            <person name="Lindquist E.A."/>
            <person name="Lipzen A."/>
            <person name="Lundell T."/>
            <person name="Morin E."/>
            <person name="Murat C."/>
            <person name="Riley R."/>
            <person name="Ohm R."/>
            <person name="Sun H."/>
            <person name="Tunlid A."/>
            <person name="Henrissat B."/>
            <person name="Grigoriev I.V."/>
            <person name="Hibbett D.S."/>
            <person name="Martin F."/>
        </authorList>
    </citation>
    <scope>NUCLEOTIDE SEQUENCE [LARGE SCALE GENOMIC DNA]</scope>
    <source>
        <strain evidence="3">Ve08.2h10</strain>
    </source>
</reference>
<proteinExistence type="predicted"/>
<evidence type="ECO:0000256" key="1">
    <source>
        <dbReference type="SAM" id="SignalP"/>
    </source>
</evidence>
<dbReference type="Proteomes" id="UP000054538">
    <property type="component" value="Unassembled WGS sequence"/>
</dbReference>
<dbReference type="InParanoid" id="A0A0D0DFK4"/>
<dbReference type="AlphaFoldDB" id="A0A0D0DFK4"/>
<dbReference type="HOGENOM" id="CLU_169821_0_0_1"/>
<name>A0A0D0DFK4_9AGAM</name>
<dbReference type="EMBL" id="KN827431">
    <property type="protein sequence ID" value="KIK76535.1"/>
    <property type="molecule type" value="Genomic_DNA"/>
</dbReference>
<protein>
    <submittedName>
        <fullName evidence="2">Unplaced genomic scaffold scaffold_2609, whole genome shotgun sequence</fullName>
    </submittedName>
</protein>
<evidence type="ECO:0000313" key="3">
    <source>
        <dbReference type="Proteomes" id="UP000054538"/>
    </source>
</evidence>
<reference evidence="2 3" key="1">
    <citation type="submission" date="2014-04" db="EMBL/GenBank/DDBJ databases">
        <authorList>
            <consortium name="DOE Joint Genome Institute"/>
            <person name="Kuo A."/>
            <person name="Kohler A."/>
            <person name="Jargeat P."/>
            <person name="Nagy L.G."/>
            <person name="Floudas D."/>
            <person name="Copeland A."/>
            <person name="Barry K.W."/>
            <person name="Cichocki N."/>
            <person name="Veneault-Fourrey C."/>
            <person name="LaButti K."/>
            <person name="Lindquist E.A."/>
            <person name="Lipzen A."/>
            <person name="Lundell T."/>
            <person name="Morin E."/>
            <person name="Murat C."/>
            <person name="Sun H."/>
            <person name="Tunlid A."/>
            <person name="Henrissat B."/>
            <person name="Grigoriev I.V."/>
            <person name="Hibbett D.S."/>
            <person name="Martin F."/>
            <person name="Nordberg H.P."/>
            <person name="Cantor M.N."/>
            <person name="Hua S.X."/>
        </authorList>
    </citation>
    <scope>NUCLEOTIDE SEQUENCE [LARGE SCALE GENOMIC DNA]</scope>
    <source>
        <strain evidence="2 3">Ve08.2h10</strain>
    </source>
</reference>
<keyword evidence="1" id="KW-0732">Signal</keyword>
<feature type="signal peptide" evidence="1">
    <location>
        <begin position="1"/>
        <end position="22"/>
    </location>
</feature>
<gene>
    <name evidence="2" type="ORF">PAXRUDRAFT_781397</name>
</gene>
<keyword evidence="3" id="KW-1185">Reference proteome</keyword>
<dbReference type="OrthoDB" id="2699051at2759"/>
<accession>A0A0D0DFK4</accession>